<evidence type="ECO:0000313" key="1">
    <source>
        <dbReference type="EMBL" id="KRO62204.1"/>
    </source>
</evidence>
<dbReference type="Proteomes" id="UP000051269">
    <property type="component" value="Unassembled WGS sequence"/>
</dbReference>
<evidence type="ECO:0000313" key="2">
    <source>
        <dbReference type="Proteomes" id="UP000051269"/>
    </source>
</evidence>
<gene>
    <name evidence="1" type="ORF">ABR82_00640</name>
</gene>
<protein>
    <submittedName>
        <fullName evidence="1">Uncharacterized protein</fullName>
    </submittedName>
</protein>
<dbReference type="EMBL" id="LIBO01000113">
    <property type="protein sequence ID" value="KRO62204.1"/>
    <property type="molecule type" value="Genomic_DNA"/>
</dbReference>
<proteinExistence type="predicted"/>
<comment type="caution">
    <text evidence="1">The sequence shown here is derived from an EMBL/GenBank/DDBJ whole genome shotgun (WGS) entry which is preliminary data.</text>
</comment>
<name>A0A0R2RHW7_9BACT</name>
<organism evidence="1 2">
    <name type="scientific">Verrucomicrobia subdivision 6 bacterium BACL9 MAG-120507-bin52</name>
    <dbReference type="NCBI Taxonomy" id="1655590"/>
    <lineage>
        <taxon>Bacteria</taxon>
        <taxon>Pseudomonadati</taxon>
        <taxon>Verrucomicrobiota</taxon>
        <taxon>Verrucomicrobiia</taxon>
        <taxon>Verrucomicrobiales</taxon>
        <taxon>Verrucomicrobia subdivision 6</taxon>
    </lineage>
</organism>
<sequence>MGFDGLDTAVLALEEDAGSVGLVDEGQTSSVGAEAGVGSNELGFFHFQEGSDGRDLFFGDFDVAGPAAAVGAALAKIFRGIFLGHWIQ</sequence>
<dbReference type="AlphaFoldDB" id="A0A0R2RHW7"/>
<accession>A0A0R2RHW7</accession>
<reference evidence="1 2" key="1">
    <citation type="submission" date="2015-10" db="EMBL/GenBank/DDBJ databases">
        <title>Metagenome-Assembled Genomes uncover a global brackish microbiome.</title>
        <authorList>
            <person name="Hugerth L.W."/>
            <person name="Larsson J."/>
            <person name="Alneberg J."/>
            <person name="Lindh M.V."/>
            <person name="Legrand C."/>
            <person name="Pinhassi J."/>
            <person name="Andersson A.F."/>
        </authorList>
    </citation>
    <scope>NUCLEOTIDE SEQUENCE [LARGE SCALE GENOMIC DNA]</scope>
    <source>
        <strain evidence="1">BACL18 MAG-120507-bin52</strain>
    </source>
</reference>